<feature type="region of interest" description="Disordered" evidence="2">
    <location>
        <begin position="286"/>
        <end position="386"/>
    </location>
</feature>
<keyword evidence="4" id="KW-0732">Signal</keyword>
<dbReference type="EMBL" id="OU896721">
    <property type="protein sequence ID" value="CAH1154260.1"/>
    <property type="molecule type" value="Genomic_DNA"/>
</dbReference>
<dbReference type="Pfam" id="PF07898">
    <property type="entry name" value="DUF1676"/>
    <property type="match status" value="1"/>
</dbReference>
<keyword evidence="6" id="KW-1185">Reference proteome</keyword>
<organism evidence="5 6">
    <name type="scientific">Phaedon cochleariae</name>
    <name type="common">Mustard beetle</name>
    <dbReference type="NCBI Taxonomy" id="80249"/>
    <lineage>
        <taxon>Eukaryota</taxon>
        <taxon>Metazoa</taxon>
        <taxon>Ecdysozoa</taxon>
        <taxon>Arthropoda</taxon>
        <taxon>Hexapoda</taxon>
        <taxon>Insecta</taxon>
        <taxon>Pterygota</taxon>
        <taxon>Neoptera</taxon>
        <taxon>Endopterygota</taxon>
        <taxon>Coleoptera</taxon>
        <taxon>Polyphaga</taxon>
        <taxon>Cucujiformia</taxon>
        <taxon>Chrysomeloidea</taxon>
        <taxon>Chrysomelidae</taxon>
        <taxon>Chrysomelinae</taxon>
        <taxon>Chrysomelini</taxon>
        <taxon>Phaedon</taxon>
    </lineage>
</organism>
<dbReference type="OrthoDB" id="6334967at2759"/>
<sequence length="791" mass="88442">MKVPHRSTKDMSSRFLLLLLCNVFGVLSDSYAAAHQPLENITTGNELWSGLVKDCEKPTAACIKNSIYDYLKDTLDYPSDVQFTSFLRFSRNFENYTKADSAASEPSGADRSFTEETPLEEISRSLKETSRKFLMTHDLELQLPETFFSGTTLKISPRSVDDSSDGVGTLVKLELFNKEAEGRSSNSIGEGRIFIKKIQEYIGERLLLAFLAILVVIKLLAVKILFVLPAIIGVAAAKKLILKIVLFLFPALHHLFKLCAYTPYGAKHHIHKHQISHIHQVAHGHKNHPYKHHYEDGPPGHHYGDGPPGHHYGDGSQGYGYEEGPPGYHHEHGGYDEPELNPSGPYFGNEIISHRRDPQEENEVDSWGQGQETRRPKPDTRKPLTSTEIENIVLKAEKEALIKSRLQKEKQRIHEENLRLQHQLNNALKLQEKLKQQTSFYSAKVPSSTKTRYPATPLVPPPRPPPNKFLQGPFAEPPYSPNSFGNSLQAPIRVGNAVRNGNSIGPQNAAASTPIGQHNAAAVYSIGQQTAGGGQSIGQHNAVVSNLVGFKNAVGLSSTAGHSDPMGISDFVKHKTSQSQQQVYPVYSQNAPEQTFIQDYLPKQTERVPSVEVIKSVEVPDLPEKPQGSRLDRPFDSFPEFEKSKPQGPSRSQYEDSFPEFGGNQPQNEPQQPSRNQYEDEIYKAASVTYDAFYSPILEKIDKVLNDLDFIEEPCRERLICSMYKNPTKFSPHSNLLSTELSRDSSELKKPTSTNSAVVRFYKYVQAARDGQDKRDCIRLYPACAVNTEAE</sequence>
<feature type="compositionally biased region" description="Low complexity" evidence="2">
    <location>
        <begin position="664"/>
        <end position="676"/>
    </location>
</feature>
<feature type="region of interest" description="Disordered" evidence="2">
    <location>
        <begin position="441"/>
        <end position="462"/>
    </location>
</feature>
<feature type="signal peptide" evidence="4">
    <location>
        <begin position="1"/>
        <end position="28"/>
    </location>
</feature>
<dbReference type="Proteomes" id="UP001153737">
    <property type="component" value="Chromosome 15"/>
</dbReference>
<dbReference type="InterPro" id="IPR012464">
    <property type="entry name" value="DUF1676"/>
</dbReference>
<evidence type="ECO:0000256" key="1">
    <source>
        <dbReference type="SAM" id="Coils"/>
    </source>
</evidence>
<evidence type="ECO:0000256" key="3">
    <source>
        <dbReference type="SAM" id="Phobius"/>
    </source>
</evidence>
<feature type="compositionally biased region" description="Polar residues" evidence="2">
    <location>
        <begin position="441"/>
        <end position="451"/>
    </location>
</feature>
<feature type="region of interest" description="Disordered" evidence="2">
    <location>
        <begin position="619"/>
        <end position="676"/>
    </location>
</feature>
<feature type="compositionally biased region" description="Basic and acidic residues" evidence="2">
    <location>
        <begin position="372"/>
        <end position="382"/>
    </location>
</feature>
<name>A0A9P0DPJ5_PHACE</name>
<feature type="coiled-coil region" evidence="1">
    <location>
        <begin position="403"/>
        <end position="437"/>
    </location>
</feature>
<dbReference type="GO" id="GO:0016020">
    <property type="term" value="C:membrane"/>
    <property type="evidence" value="ECO:0007669"/>
    <property type="project" value="TreeGrafter"/>
</dbReference>
<evidence type="ECO:0000313" key="5">
    <source>
        <dbReference type="EMBL" id="CAH1154260.1"/>
    </source>
</evidence>
<reference evidence="5" key="2">
    <citation type="submission" date="2022-10" db="EMBL/GenBank/DDBJ databases">
        <authorList>
            <consortium name="ENA_rothamsted_submissions"/>
            <consortium name="culmorum"/>
            <person name="King R."/>
        </authorList>
    </citation>
    <scope>NUCLEOTIDE SEQUENCE</scope>
</reference>
<feature type="compositionally biased region" description="Basic and acidic residues" evidence="2">
    <location>
        <begin position="630"/>
        <end position="645"/>
    </location>
</feature>
<accession>A0A9P0DPJ5</accession>
<dbReference type="Pfam" id="PF07841">
    <property type="entry name" value="DM4_12"/>
    <property type="match status" value="1"/>
</dbReference>
<dbReference type="PANTHER" id="PTHR21879">
    <property type="entry name" value="FI03362P-RELATED-RELATED"/>
    <property type="match status" value="1"/>
</dbReference>
<dbReference type="InterPro" id="IPR006631">
    <property type="entry name" value="DM4_12"/>
</dbReference>
<feature type="compositionally biased region" description="Basic and acidic residues" evidence="2">
    <location>
        <begin position="292"/>
        <end position="304"/>
    </location>
</feature>
<keyword evidence="3" id="KW-0812">Transmembrane</keyword>
<feature type="chain" id="PRO_5040150402" evidence="4">
    <location>
        <begin position="29"/>
        <end position="791"/>
    </location>
</feature>
<keyword evidence="3" id="KW-0472">Membrane</keyword>
<keyword evidence="1" id="KW-0175">Coiled coil</keyword>
<evidence type="ECO:0000313" key="6">
    <source>
        <dbReference type="Proteomes" id="UP001153737"/>
    </source>
</evidence>
<feature type="transmembrane region" description="Helical" evidence="3">
    <location>
        <begin position="206"/>
        <end position="228"/>
    </location>
</feature>
<proteinExistence type="predicted"/>
<dbReference type="AlphaFoldDB" id="A0A9P0DPJ5"/>
<dbReference type="PANTHER" id="PTHR21879:SF4">
    <property type="entry name" value="OSIRIS 17, ISOFORM C"/>
    <property type="match status" value="1"/>
</dbReference>
<reference evidence="5" key="1">
    <citation type="submission" date="2022-01" db="EMBL/GenBank/DDBJ databases">
        <authorList>
            <person name="King R."/>
        </authorList>
    </citation>
    <scope>NUCLEOTIDE SEQUENCE</scope>
</reference>
<evidence type="ECO:0000256" key="2">
    <source>
        <dbReference type="SAM" id="MobiDB-lite"/>
    </source>
</evidence>
<gene>
    <name evidence="5" type="ORF">PHAECO_LOCUS4884</name>
</gene>
<protein>
    <submittedName>
        <fullName evidence="5">Uncharacterized protein</fullName>
    </submittedName>
</protein>
<evidence type="ECO:0000256" key="4">
    <source>
        <dbReference type="SAM" id="SignalP"/>
    </source>
</evidence>
<keyword evidence="3" id="KW-1133">Transmembrane helix</keyword>